<proteinExistence type="inferred from homology"/>
<dbReference type="AlphaFoldDB" id="W0AE88"/>
<dbReference type="GO" id="GO:0016810">
    <property type="term" value="F:hydrolase activity, acting on carbon-nitrogen (but not peptide) bonds"/>
    <property type="evidence" value="ECO:0007669"/>
    <property type="project" value="InterPro"/>
</dbReference>
<keyword evidence="2" id="KW-0378">Hydrolase</keyword>
<comment type="similarity">
    <text evidence="1">Belongs to the metallo-dependent hydrolases superfamily. ATZ/TRZ family.</text>
</comment>
<dbReference type="PANTHER" id="PTHR43794">
    <property type="entry name" value="AMINOHYDROLASE SSNA-RELATED"/>
    <property type="match status" value="1"/>
</dbReference>
<dbReference type="InterPro" id="IPR006680">
    <property type="entry name" value="Amidohydro-rel"/>
</dbReference>
<dbReference type="HOGENOM" id="CLU_012358_2_0_5"/>
<dbReference type="EMBL" id="CP006644">
    <property type="protein sequence ID" value="AHE54872.1"/>
    <property type="molecule type" value="Genomic_DNA"/>
</dbReference>
<sequence length="475" mass="50158">MDPMTGHAGPQGAAPVDLLVRNAWVVTMDDQRRIYRDGAIAIAGDRIVAVGPSAEVERGVAARETIDGRDRFVVTPGFVNGHIHITGEPITRGSVPDDTDWRTNVFDWLIPTYLAQTPEEEAISATFAALEMLRTGTTCFVEAGTILDLGAVMDALAATGIRGRLGQWTQDRAFAPGDDQAALTARAVSGLEAQLARYPVVGDPLLAGWVGLVGHNTATDALWREATALAQDSGAGVTAHMSADPADPDFYLSETGRRPIAHLAALGALGPHLSLTHGIHLDAAEVALLAESGTGITHCPMTAMKGAYGATAVGLFPEMAATGVTLQLGTDGNNNGNAADMMRAMFATAGLFKDARRDASLFPASKVLEMATLNGARGARLGRLIGSLEVGKKADFVLHDRNRPEWRPLLNVVNQLVYSADGRGVHSVWVDGVRVVDAYRSTLIDEEKLYAEVEAAGSAVLARAGMSVPCVWPVL</sequence>
<feature type="domain" description="Amidohydrolase-related" evidence="3">
    <location>
        <begin position="73"/>
        <end position="435"/>
    </location>
</feature>
<name>W0AE88_9SPHN</name>
<dbReference type="STRING" id="1123269.NX02_15960"/>
<dbReference type="InterPro" id="IPR032466">
    <property type="entry name" value="Metal_Hydrolase"/>
</dbReference>
<reference evidence="4 5" key="1">
    <citation type="submission" date="2013-07" db="EMBL/GenBank/DDBJ databases">
        <title>Completed genome of Sphingomonas sanxanigenens NX02.</title>
        <authorList>
            <person name="Ma T."/>
            <person name="Huang H."/>
            <person name="Wu M."/>
            <person name="Li X."/>
            <person name="Li G."/>
        </authorList>
    </citation>
    <scope>NUCLEOTIDE SEQUENCE [LARGE SCALE GENOMIC DNA]</scope>
    <source>
        <strain evidence="4 5">NX02</strain>
    </source>
</reference>
<evidence type="ECO:0000259" key="3">
    <source>
        <dbReference type="Pfam" id="PF01979"/>
    </source>
</evidence>
<dbReference type="InterPro" id="IPR011059">
    <property type="entry name" value="Metal-dep_hydrolase_composite"/>
</dbReference>
<dbReference type="SUPFAM" id="SSF51338">
    <property type="entry name" value="Composite domain of metallo-dependent hydrolases"/>
    <property type="match status" value="1"/>
</dbReference>
<dbReference type="KEGG" id="ssan:NX02_15960"/>
<dbReference type="PATRIC" id="fig|1123269.5.peg.3121"/>
<dbReference type="Proteomes" id="UP000018851">
    <property type="component" value="Chromosome"/>
</dbReference>
<gene>
    <name evidence="4" type="ORF">NX02_15960</name>
</gene>
<evidence type="ECO:0000256" key="1">
    <source>
        <dbReference type="ARBA" id="ARBA00006745"/>
    </source>
</evidence>
<organism evidence="4 5">
    <name type="scientific">Sphingomonas sanxanigenens DSM 19645 = NX02</name>
    <dbReference type="NCBI Taxonomy" id="1123269"/>
    <lineage>
        <taxon>Bacteria</taxon>
        <taxon>Pseudomonadati</taxon>
        <taxon>Pseudomonadota</taxon>
        <taxon>Alphaproteobacteria</taxon>
        <taxon>Sphingomonadales</taxon>
        <taxon>Sphingomonadaceae</taxon>
        <taxon>Sphingomonas</taxon>
    </lineage>
</organism>
<dbReference type="Gene3D" id="2.30.40.10">
    <property type="entry name" value="Urease, subunit C, domain 1"/>
    <property type="match status" value="1"/>
</dbReference>
<accession>W0AE88</accession>
<evidence type="ECO:0000313" key="4">
    <source>
        <dbReference type="EMBL" id="AHE54872.1"/>
    </source>
</evidence>
<evidence type="ECO:0000256" key="2">
    <source>
        <dbReference type="ARBA" id="ARBA00022801"/>
    </source>
</evidence>
<dbReference type="Gene3D" id="3.20.20.140">
    <property type="entry name" value="Metal-dependent hydrolases"/>
    <property type="match status" value="1"/>
</dbReference>
<dbReference type="eggNOG" id="COG0402">
    <property type="taxonomic scope" value="Bacteria"/>
</dbReference>
<dbReference type="InterPro" id="IPR050287">
    <property type="entry name" value="MTA/SAH_deaminase"/>
</dbReference>
<keyword evidence="5" id="KW-1185">Reference proteome</keyword>
<dbReference type="SUPFAM" id="SSF51556">
    <property type="entry name" value="Metallo-dependent hydrolases"/>
    <property type="match status" value="1"/>
</dbReference>
<dbReference type="PANTHER" id="PTHR43794:SF11">
    <property type="entry name" value="AMIDOHYDROLASE-RELATED DOMAIN-CONTAINING PROTEIN"/>
    <property type="match status" value="1"/>
</dbReference>
<protein>
    <recommendedName>
        <fullName evidence="3">Amidohydrolase-related domain-containing protein</fullName>
    </recommendedName>
</protein>
<evidence type="ECO:0000313" key="5">
    <source>
        <dbReference type="Proteomes" id="UP000018851"/>
    </source>
</evidence>
<dbReference type="Pfam" id="PF01979">
    <property type="entry name" value="Amidohydro_1"/>
    <property type="match status" value="1"/>
</dbReference>